<dbReference type="InterPro" id="IPR044053">
    <property type="entry name" value="AsaB-like"/>
</dbReference>
<protein>
    <recommendedName>
        <fullName evidence="4">Methyltransferase</fullName>
    </recommendedName>
</protein>
<dbReference type="Proteomes" id="UP000305067">
    <property type="component" value="Unassembled WGS sequence"/>
</dbReference>
<dbReference type="NCBIfam" id="NF041278">
    <property type="entry name" value="CmcJ_NvfI_EfuI"/>
    <property type="match status" value="1"/>
</dbReference>
<sequence length="274" mass="31684">MAAPNVTRATMPYYLPPADGSRAYKNINDRTDKNYIRHEVPVLVQNIRGKEDNYHIDTAGFQYFKHTTQYPNLKAENEDEVAKYIAESADVYQKLTGAFKVHVFDHTIRRHDPGEMEESPLKRQPVSNVHVDQTPGSAVARVYRHFPKEEADELLKYRFQILNLWRPLSHPADDWPLGFIDSSTANVERDLFAMTLKFPGGPGETYAVKHHPDHRWVYLRSMQPDEIVLFKCFDSTKDEKIATFNAHTGFEDPITPKDASMRQSIELRAIVFYE</sequence>
<evidence type="ECO:0000313" key="3">
    <source>
        <dbReference type="Proteomes" id="UP000305067"/>
    </source>
</evidence>
<dbReference type="GO" id="GO:0016491">
    <property type="term" value="F:oxidoreductase activity"/>
    <property type="evidence" value="ECO:0007669"/>
    <property type="project" value="InterPro"/>
</dbReference>
<dbReference type="OrthoDB" id="412788at2759"/>
<proteinExistence type="inferred from homology"/>
<dbReference type="PANTHER" id="PTHR34598:SF3">
    <property type="entry name" value="OXIDOREDUCTASE AN1597"/>
    <property type="match status" value="1"/>
</dbReference>
<dbReference type="EMBL" id="ML178836">
    <property type="protein sequence ID" value="TFK98981.1"/>
    <property type="molecule type" value="Genomic_DNA"/>
</dbReference>
<accession>A0A5C3QB68</accession>
<reference evidence="2 3" key="1">
    <citation type="journal article" date="2019" name="Nat. Ecol. Evol.">
        <title>Megaphylogeny resolves global patterns of mushroom evolution.</title>
        <authorList>
            <person name="Varga T."/>
            <person name="Krizsan K."/>
            <person name="Foldi C."/>
            <person name="Dima B."/>
            <person name="Sanchez-Garcia M."/>
            <person name="Sanchez-Ramirez S."/>
            <person name="Szollosi G.J."/>
            <person name="Szarkandi J.G."/>
            <person name="Papp V."/>
            <person name="Albert L."/>
            <person name="Andreopoulos W."/>
            <person name="Angelini C."/>
            <person name="Antonin V."/>
            <person name="Barry K.W."/>
            <person name="Bougher N.L."/>
            <person name="Buchanan P."/>
            <person name="Buyck B."/>
            <person name="Bense V."/>
            <person name="Catcheside P."/>
            <person name="Chovatia M."/>
            <person name="Cooper J."/>
            <person name="Damon W."/>
            <person name="Desjardin D."/>
            <person name="Finy P."/>
            <person name="Geml J."/>
            <person name="Haridas S."/>
            <person name="Hughes K."/>
            <person name="Justo A."/>
            <person name="Karasinski D."/>
            <person name="Kautmanova I."/>
            <person name="Kiss B."/>
            <person name="Kocsube S."/>
            <person name="Kotiranta H."/>
            <person name="LaButti K.M."/>
            <person name="Lechner B.E."/>
            <person name="Liimatainen K."/>
            <person name="Lipzen A."/>
            <person name="Lukacs Z."/>
            <person name="Mihaltcheva S."/>
            <person name="Morgado L.N."/>
            <person name="Niskanen T."/>
            <person name="Noordeloos M.E."/>
            <person name="Ohm R.A."/>
            <person name="Ortiz-Santana B."/>
            <person name="Ovrebo C."/>
            <person name="Racz N."/>
            <person name="Riley R."/>
            <person name="Savchenko A."/>
            <person name="Shiryaev A."/>
            <person name="Soop K."/>
            <person name="Spirin V."/>
            <person name="Szebenyi C."/>
            <person name="Tomsovsky M."/>
            <person name="Tulloss R.E."/>
            <person name="Uehling J."/>
            <person name="Grigoriev I.V."/>
            <person name="Vagvolgyi C."/>
            <person name="Papp T."/>
            <person name="Martin F.M."/>
            <person name="Miettinen O."/>
            <person name="Hibbett D.S."/>
            <person name="Nagy L.G."/>
        </authorList>
    </citation>
    <scope>NUCLEOTIDE SEQUENCE [LARGE SCALE GENOMIC DNA]</scope>
    <source>
        <strain evidence="2 3">CBS 309.79</strain>
    </source>
</reference>
<dbReference type="AlphaFoldDB" id="A0A5C3QB68"/>
<name>A0A5C3QB68_9AGAR</name>
<dbReference type="STRING" id="1884261.A0A5C3QB68"/>
<comment type="similarity">
    <text evidence="1">Belongs to the asaB hydroxylase/desaturase family.</text>
</comment>
<gene>
    <name evidence="2" type="ORF">BDV98DRAFT_572052</name>
</gene>
<evidence type="ECO:0008006" key="4">
    <source>
        <dbReference type="Google" id="ProtNLM"/>
    </source>
</evidence>
<dbReference type="PANTHER" id="PTHR34598">
    <property type="entry name" value="BLL6449 PROTEIN"/>
    <property type="match status" value="1"/>
</dbReference>
<evidence type="ECO:0000313" key="2">
    <source>
        <dbReference type="EMBL" id="TFK98981.1"/>
    </source>
</evidence>
<keyword evidence="3" id="KW-1185">Reference proteome</keyword>
<evidence type="ECO:0000256" key="1">
    <source>
        <dbReference type="ARBA" id="ARBA00023604"/>
    </source>
</evidence>
<organism evidence="2 3">
    <name type="scientific">Pterulicium gracile</name>
    <dbReference type="NCBI Taxonomy" id="1884261"/>
    <lineage>
        <taxon>Eukaryota</taxon>
        <taxon>Fungi</taxon>
        <taxon>Dikarya</taxon>
        <taxon>Basidiomycota</taxon>
        <taxon>Agaricomycotina</taxon>
        <taxon>Agaricomycetes</taxon>
        <taxon>Agaricomycetidae</taxon>
        <taxon>Agaricales</taxon>
        <taxon>Pleurotineae</taxon>
        <taxon>Pterulaceae</taxon>
        <taxon>Pterulicium</taxon>
    </lineage>
</organism>